<dbReference type="GO" id="GO:0070967">
    <property type="term" value="F:coenzyme F420 binding"/>
    <property type="evidence" value="ECO:0007669"/>
    <property type="project" value="TreeGrafter"/>
</dbReference>
<sequence length="125" mass="13913">MATFTPAELAYLDVEPGERRLGRLATITRDGRPHLVPLGWYYNAELGTIDISGRDFAATRKFRNVRHNPNVAFVVDDVLPPWRPRCVTIQGRAEAIDAPATGGEALIRITPETITSWGLDEGEQR</sequence>
<evidence type="ECO:0000256" key="1">
    <source>
        <dbReference type="ARBA" id="ARBA00023002"/>
    </source>
</evidence>
<accession>A0A4R2JXX2</accession>
<dbReference type="InterPro" id="IPR012349">
    <property type="entry name" value="Split_barrel_FMN-bd"/>
</dbReference>
<dbReference type="Proteomes" id="UP000295680">
    <property type="component" value="Unassembled WGS sequence"/>
</dbReference>
<gene>
    <name evidence="3" type="ORF">EV192_102206</name>
</gene>
<evidence type="ECO:0000259" key="2">
    <source>
        <dbReference type="Pfam" id="PF01243"/>
    </source>
</evidence>
<comment type="caution">
    <text evidence="3">The sequence shown here is derived from an EMBL/GenBank/DDBJ whole genome shotgun (WGS) entry which is preliminary data.</text>
</comment>
<name>A0A4R2JXX2_9PSEU</name>
<proteinExistence type="predicted"/>
<feature type="domain" description="Pyridoxamine 5'-phosphate oxidase N-terminal" evidence="2">
    <location>
        <begin position="18"/>
        <end position="105"/>
    </location>
</feature>
<keyword evidence="1" id="KW-0560">Oxidoreductase</keyword>
<dbReference type="InterPro" id="IPR024031">
    <property type="entry name" value="MSMEG_5819/OxyR"/>
</dbReference>
<evidence type="ECO:0000313" key="4">
    <source>
        <dbReference type="Proteomes" id="UP000295680"/>
    </source>
</evidence>
<dbReference type="PANTHER" id="PTHR35176:SF6">
    <property type="entry name" value="HEME OXYGENASE HI_0854-RELATED"/>
    <property type="match status" value="1"/>
</dbReference>
<organism evidence="3 4">
    <name type="scientific">Actinocrispum wychmicini</name>
    <dbReference type="NCBI Taxonomy" id="1213861"/>
    <lineage>
        <taxon>Bacteria</taxon>
        <taxon>Bacillati</taxon>
        <taxon>Actinomycetota</taxon>
        <taxon>Actinomycetes</taxon>
        <taxon>Pseudonocardiales</taxon>
        <taxon>Pseudonocardiaceae</taxon>
        <taxon>Actinocrispum</taxon>
    </lineage>
</organism>
<dbReference type="InterPro" id="IPR011576">
    <property type="entry name" value="Pyridox_Oxase_N"/>
</dbReference>
<keyword evidence="4" id="KW-1185">Reference proteome</keyword>
<dbReference type="PANTHER" id="PTHR35176">
    <property type="entry name" value="HEME OXYGENASE HI_0854-RELATED"/>
    <property type="match status" value="1"/>
</dbReference>
<dbReference type="SUPFAM" id="SSF50475">
    <property type="entry name" value="FMN-binding split barrel"/>
    <property type="match status" value="1"/>
</dbReference>
<dbReference type="AlphaFoldDB" id="A0A4R2JXX2"/>
<dbReference type="RefSeq" id="WP_132113567.1">
    <property type="nucleotide sequence ID" value="NZ_SLWS01000002.1"/>
</dbReference>
<evidence type="ECO:0000313" key="3">
    <source>
        <dbReference type="EMBL" id="TCO62069.1"/>
    </source>
</evidence>
<dbReference type="GO" id="GO:0005829">
    <property type="term" value="C:cytosol"/>
    <property type="evidence" value="ECO:0007669"/>
    <property type="project" value="TreeGrafter"/>
</dbReference>
<dbReference type="NCBIfam" id="TIGR04023">
    <property type="entry name" value="PPOX_MSMEG_5819"/>
    <property type="match status" value="1"/>
</dbReference>
<reference evidence="3 4" key="1">
    <citation type="submission" date="2019-03" db="EMBL/GenBank/DDBJ databases">
        <title>Genomic Encyclopedia of Type Strains, Phase IV (KMG-IV): sequencing the most valuable type-strain genomes for metagenomic binning, comparative biology and taxonomic classification.</title>
        <authorList>
            <person name="Goeker M."/>
        </authorList>
    </citation>
    <scope>NUCLEOTIDE SEQUENCE [LARGE SCALE GENOMIC DNA]</scope>
    <source>
        <strain evidence="3 4">DSM 45934</strain>
    </source>
</reference>
<dbReference type="Pfam" id="PF01243">
    <property type="entry name" value="PNPOx_N"/>
    <property type="match status" value="1"/>
</dbReference>
<dbReference type="GO" id="GO:0016627">
    <property type="term" value="F:oxidoreductase activity, acting on the CH-CH group of donors"/>
    <property type="evidence" value="ECO:0007669"/>
    <property type="project" value="TreeGrafter"/>
</dbReference>
<dbReference type="InterPro" id="IPR052019">
    <property type="entry name" value="F420H2_bilvrd_red/Heme_oxyg"/>
</dbReference>
<protein>
    <submittedName>
        <fullName evidence="3">Pyridoxamine 5'-phosphate oxidase family protein</fullName>
    </submittedName>
</protein>
<dbReference type="EMBL" id="SLWS01000002">
    <property type="protein sequence ID" value="TCO62069.1"/>
    <property type="molecule type" value="Genomic_DNA"/>
</dbReference>
<dbReference type="OrthoDB" id="3693562at2"/>
<dbReference type="Gene3D" id="2.30.110.10">
    <property type="entry name" value="Electron Transport, Fmn-binding Protein, Chain A"/>
    <property type="match status" value="1"/>
</dbReference>